<dbReference type="Proteomes" id="UP000269154">
    <property type="component" value="Unassembled WGS sequence"/>
</dbReference>
<protein>
    <submittedName>
        <fullName evidence="2">YdcF family protein</fullName>
    </submittedName>
</protein>
<gene>
    <name evidence="2" type="ORF">D5R40_24205</name>
</gene>
<evidence type="ECO:0000313" key="3">
    <source>
        <dbReference type="Proteomes" id="UP000269154"/>
    </source>
</evidence>
<dbReference type="PANTHER" id="PTHR30336:SF20">
    <property type="entry name" value="DUF218 DOMAIN-CONTAINING PROTEIN"/>
    <property type="match status" value="1"/>
</dbReference>
<dbReference type="InterPro" id="IPR051599">
    <property type="entry name" value="Cell_Envelope_Assoc"/>
</dbReference>
<feature type="domain" description="DUF218" evidence="1">
    <location>
        <begin position="49"/>
        <end position="147"/>
    </location>
</feature>
<dbReference type="RefSeq" id="WP_124146860.1">
    <property type="nucleotide sequence ID" value="NZ_CAWOKI010000204.1"/>
</dbReference>
<sequence length="231" mass="25807">MTGNPNIRGNQKIRKILLFLLFSILSSLLVWLVGSTISLQSAAKSPVDTYLVLGGSIKREIYIAQVAKQYPQTPILISAGSKDPCLVGLFQRENAPVEKVWLEHCAKSTFGNFYFTLPILKKWGVEHIKLVTSPTHLPRAKWLAQIILGANGIWVETDIVEEIGVPGNRESHLKTGLDVIRSLFWAVGSKIIEPKCADVLKLTQVNMAQWCKDGFRCEHQAKLKSESICRK</sequence>
<dbReference type="OrthoDB" id="508612at2"/>
<dbReference type="PANTHER" id="PTHR30336">
    <property type="entry name" value="INNER MEMBRANE PROTEIN, PROBABLE PERMEASE"/>
    <property type="match status" value="1"/>
</dbReference>
<dbReference type="Pfam" id="PF02698">
    <property type="entry name" value="DUF218"/>
    <property type="match status" value="1"/>
</dbReference>
<keyword evidence="3" id="KW-1185">Reference proteome</keyword>
<dbReference type="AlphaFoldDB" id="A0A3N6PM32"/>
<dbReference type="InterPro" id="IPR003848">
    <property type="entry name" value="DUF218"/>
</dbReference>
<dbReference type="Gene3D" id="3.40.50.620">
    <property type="entry name" value="HUPs"/>
    <property type="match status" value="1"/>
</dbReference>
<dbReference type="InterPro" id="IPR014729">
    <property type="entry name" value="Rossmann-like_a/b/a_fold"/>
</dbReference>
<evidence type="ECO:0000313" key="2">
    <source>
        <dbReference type="EMBL" id="RQH30138.1"/>
    </source>
</evidence>
<comment type="caution">
    <text evidence="2">The sequence shown here is derived from an EMBL/GenBank/DDBJ whole genome shotgun (WGS) entry which is preliminary data.</text>
</comment>
<dbReference type="GO" id="GO:0005886">
    <property type="term" value="C:plasma membrane"/>
    <property type="evidence" value="ECO:0007669"/>
    <property type="project" value="TreeGrafter"/>
</dbReference>
<reference evidence="2 3" key="1">
    <citation type="journal article" date="2018" name="ACS Chem. Biol.">
        <title>Ketoreductase domain dysfunction expands chemodiversity: malyngamide biosynthesis in the cyanobacterium Okeania hirsuta.</title>
        <authorList>
            <person name="Moss N.A."/>
            <person name="Leao T."/>
            <person name="Rankin M."/>
            <person name="McCullough T.M."/>
            <person name="Qu P."/>
            <person name="Korobeynikov A."/>
            <person name="Smith J.L."/>
            <person name="Gerwick L."/>
            <person name="Gerwick W.H."/>
        </authorList>
    </citation>
    <scope>NUCLEOTIDE SEQUENCE [LARGE SCALE GENOMIC DNA]</scope>
    <source>
        <strain evidence="2 3">PAB10Feb10-1</strain>
    </source>
</reference>
<organism evidence="2 3">
    <name type="scientific">Okeania hirsuta</name>
    <dbReference type="NCBI Taxonomy" id="1458930"/>
    <lineage>
        <taxon>Bacteria</taxon>
        <taxon>Bacillati</taxon>
        <taxon>Cyanobacteriota</taxon>
        <taxon>Cyanophyceae</taxon>
        <taxon>Oscillatoriophycideae</taxon>
        <taxon>Oscillatoriales</taxon>
        <taxon>Microcoleaceae</taxon>
        <taxon>Okeania</taxon>
    </lineage>
</organism>
<name>A0A3N6PM32_9CYAN</name>
<evidence type="ECO:0000259" key="1">
    <source>
        <dbReference type="Pfam" id="PF02698"/>
    </source>
</evidence>
<accession>A0A3N6PM32</accession>
<proteinExistence type="predicted"/>
<dbReference type="EMBL" id="RCBY01000183">
    <property type="protein sequence ID" value="RQH30138.1"/>
    <property type="molecule type" value="Genomic_DNA"/>
</dbReference>
<dbReference type="CDD" id="cd06259">
    <property type="entry name" value="YdcF-like"/>
    <property type="match status" value="1"/>
</dbReference>